<feature type="binding site" evidence="5">
    <location>
        <position position="379"/>
    </location>
    <ligand>
        <name>Zn(2+)</name>
        <dbReference type="ChEBI" id="CHEBI:29105"/>
    </ligand>
</feature>
<dbReference type="GO" id="GO:0009086">
    <property type="term" value="P:methionine biosynthetic process"/>
    <property type="evidence" value="ECO:0007669"/>
    <property type="project" value="TreeGrafter"/>
</dbReference>
<evidence type="ECO:0000256" key="5">
    <source>
        <dbReference type="PROSITE-ProRule" id="PRU00333"/>
    </source>
</evidence>
<feature type="region of interest" description="Disordered" evidence="6">
    <location>
        <begin position="124"/>
        <end position="147"/>
    </location>
</feature>
<dbReference type="InterPro" id="IPR003726">
    <property type="entry name" value="HCY_dom"/>
</dbReference>
<dbReference type="EMBL" id="SOZI01000002">
    <property type="protein sequence ID" value="TNY24586.1"/>
    <property type="molecule type" value="Genomic_DNA"/>
</dbReference>
<feature type="binding site" evidence="5">
    <location>
        <position position="378"/>
    </location>
    <ligand>
        <name>Zn(2+)</name>
        <dbReference type="ChEBI" id="CHEBI:29105"/>
    </ligand>
</feature>
<dbReference type="GO" id="GO:0008898">
    <property type="term" value="F:S-adenosylmethionine-homocysteine S-methyltransferase activity"/>
    <property type="evidence" value="ECO:0007669"/>
    <property type="project" value="TreeGrafter"/>
</dbReference>
<accession>A0A5C5G7Z0</accession>
<dbReference type="GO" id="GO:0032259">
    <property type="term" value="P:methylation"/>
    <property type="evidence" value="ECO:0007669"/>
    <property type="project" value="UniProtKB-KW"/>
</dbReference>
<evidence type="ECO:0000256" key="1">
    <source>
        <dbReference type="ARBA" id="ARBA00022603"/>
    </source>
</evidence>
<dbReference type="SUPFAM" id="SSF82282">
    <property type="entry name" value="Homocysteine S-methyltransferase"/>
    <property type="match status" value="1"/>
</dbReference>
<feature type="compositionally biased region" description="Low complexity" evidence="6">
    <location>
        <begin position="138"/>
        <end position="147"/>
    </location>
</feature>
<evidence type="ECO:0000313" key="9">
    <source>
        <dbReference type="Proteomes" id="UP000311382"/>
    </source>
</evidence>
<dbReference type="OrthoDB" id="261426at2759"/>
<evidence type="ECO:0000256" key="2">
    <source>
        <dbReference type="ARBA" id="ARBA00022679"/>
    </source>
</evidence>
<keyword evidence="2 5" id="KW-0808">Transferase</keyword>
<keyword evidence="9" id="KW-1185">Reference proteome</keyword>
<protein>
    <submittedName>
        <fullName evidence="8">Homocysteine S-methyltransferase</fullName>
    </submittedName>
</protein>
<feature type="domain" description="Hcy-binding" evidence="7">
    <location>
        <begin position="1"/>
        <end position="393"/>
    </location>
</feature>
<keyword evidence="1 5" id="KW-0489">Methyltransferase</keyword>
<evidence type="ECO:0000313" key="8">
    <source>
        <dbReference type="EMBL" id="TNY24586.1"/>
    </source>
</evidence>
<proteinExistence type="predicted"/>
<dbReference type="InterPro" id="IPR051486">
    <property type="entry name" value="Hcy_S-methyltransferase"/>
</dbReference>
<dbReference type="PROSITE" id="PS50970">
    <property type="entry name" value="HCY"/>
    <property type="match status" value="1"/>
</dbReference>
<organism evidence="8 9">
    <name type="scientific">Rhodotorula diobovata</name>
    <dbReference type="NCBI Taxonomy" id="5288"/>
    <lineage>
        <taxon>Eukaryota</taxon>
        <taxon>Fungi</taxon>
        <taxon>Dikarya</taxon>
        <taxon>Basidiomycota</taxon>
        <taxon>Pucciniomycotina</taxon>
        <taxon>Microbotryomycetes</taxon>
        <taxon>Sporidiobolales</taxon>
        <taxon>Sporidiobolaceae</taxon>
        <taxon>Rhodotorula</taxon>
    </lineage>
</organism>
<dbReference type="GO" id="GO:0046872">
    <property type="term" value="F:metal ion binding"/>
    <property type="evidence" value="ECO:0007669"/>
    <property type="project" value="UniProtKB-KW"/>
</dbReference>
<dbReference type="Gene3D" id="3.20.20.330">
    <property type="entry name" value="Homocysteine-binding-like domain"/>
    <property type="match status" value="1"/>
</dbReference>
<dbReference type="Proteomes" id="UP000311382">
    <property type="component" value="Unassembled WGS sequence"/>
</dbReference>
<evidence type="ECO:0000256" key="4">
    <source>
        <dbReference type="ARBA" id="ARBA00022833"/>
    </source>
</evidence>
<comment type="cofactor">
    <cofactor evidence="5">
        <name>Zn(2+)</name>
        <dbReference type="ChEBI" id="CHEBI:29105"/>
    </cofactor>
</comment>
<evidence type="ECO:0000259" key="7">
    <source>
        <dbReference type="PROSITE" id="PS50970"/>
    </source>
</evidence>
<dbReference type="InterPro" id="IPR036589">
    <property type="entry name" value="HCY_dom_sf"/>
</dbReference>
<dbReference type="Pfam" id="PF02574">
    <property type="entry name" value="S-methyl_trans"/>
    <property type="match status" value="1"/>
</dbReference>
<reference evidence="8 9" key="1">
    <citation type="submission" date="2019-03" db="EMBL/GenBank/DDBJ databases">
        <title>Rhodosporidium diobovatum UCD-FST 08-225 genome sequencing, assembly, and annotation.</title>
        <authorList>
            <person name="Fakankun I.U."/>
            <person name="Fristensky B."/>
            <person name="Levin D.B."/>
        </authorList>
    </citation>
    <scope>NUCLEOTIDE SEQUENCE [LARGE SCALE GENOMIC DNA]</scope>
    <source>
        <strain evidence="8 9">UCD-FST 08-225</strain>
    </source>
</reference>
<sequence length="400" mass="41304">MGTTLQAPPFELALDSALWSSELLASERGRAQLDKLHRTWLDAGADIVETCTYQSSLPLFLPASRAPTADELSTALDTMTSALPVACGSCASASSSSAASSSSSSGPKPQVALSLGPYGSALQPGQEYTGAYPPPFGPAASAAPDARPASGAAALDAVPLPLDAVRAGDDGVSDVEAHLAAWHLQRLEHFTSPSAEGAQPVGLVAFETVPSLAEVRAIRRAVATFSRLYPSRPQLPFYISLVFPRADPAGDATEVRFPDAALAHLGPRLDAQLPPLVEALLAPEQGYALPAGLGFNCTSPLAARGVVRALGRAVAEQAPAAKPWLVLYPDGGAVYDVRTRSWTHPAGLTDGAWAELVADAVGDALESGQWEGVVAGGCCKAGPGAIKALRDEVTKRGWTE</sequence>
<name>A0A5C5G7Z0_9BASI</name>
<keyword evidence="4 5" id="KW-0862">Zinc</keyword>
<dbReference type="AlphaFoldDB" id="A0A5C5G7Z0"/>
<feature type="binding site" evidence="5">
    <location>
        <position position="297"/>
    </location>
    <ligand>
        <name>Zn(2+)</name>
        <dbReference type="ChEBI" id="CHEBI:29105"/>
    </ligand>
</feature>
<dbReference type="STRING" id="5288.A0A5C5G7Z0"/>
<evidence type="ECO:0000256" key="6">
    <source>
        <dbReference type="SAM" id="MobiDB-lite"/>
    </source>
</evidence>
<keyword evidence="3 5" id="KW-0479">Metal-binding</keyword>
<comment type="caution">
    <text evidence="8">The sequence shown here is derived from an EMBL/GenBank/DDBJ whole genome shotgun (WGS) entry which is preliminary data.</text>
</comment>
<dbReference type="GO" id="GO:0033528">
    <property type="term" value="P:S-methylmethionine cycle"/>
    <property type="evidence" value="ECO:0007669"/>
    <property type="project" value="TreeGrafter"/>
</dbReference>
<dbReference type="PANTHER" id="PTHR46015:SF1">
    <property type="entry name" value="HOMOCYSTEINE S-METHYLTRANSFERASE-LIKE ISOFORM 1"/>
    <property type="match status" value="1"/>
</dbReference>
<dbReference type="PANTHER" id="PTHR46015">
    <property type="entry name" value="ZGC:172121"/>
    <property type="match status" value="1"/>
</dbReference>
<evidence type="ECO:0000256" key="3">
    <source>
        <dbReference type="ARBA" id="ARBA00022723"/>
    </source>
</evidence>
<gene>
    <name evidence="8" type="ORF">DMC30DRAFT_113650</name>
</gene>